<gene>
    <name evidence="2" type="ORF">SAMN05421773_11176</name>
</gene>
<evidence type="ECO:0008006" key="4">
    <source>
        <dbReference type="Google" id="ProtNLM"/>
    </source>
</evidence>
<protein>
    <recommendedName>
        <fullName evidence="4">Cof subfamily of IIB subfamily of haloacid dehalogenase superfamily/HAD-superfamily hydrolase, subfamily IIB</fullName>
    </recommendedName>
</protein>
<evidence type="ECO:0000313" key="3">
    <source>
        <dbReference type="Proteomes" id="UP000199207"/>
    </source>
</evidence>
<dbReference type="AlphaFoldDB" id="A0A1I1QFN3"/>
<proteinExistence type="predicted"/>
<sequence>MCAGICAKIMAVTPTYPGILADARPDSLPDSGSPDALPVGSPPDRPLPRPRPRLIATDLDGTLLRHDKTVSGRTISALLAAARAGIHCLMVTGRPARWMTVVGELIRRLPGSPVAICANGATVVDLRHGRQRLMDVHPLDRADALAMVHALRTAAPGVSFAVESTHGIHYDPDYPPFFPGDPTATTGPVDPLLASAPAPGHGPVVKLLAHHRELDPDDFLALARRTAGGHGQITRSSPSALLEVSRSGVSKATTLARHCARIGIRREEVIAFGDMPNDLEMLAWAGTSYAMANAHPEVLAATELHTASNQDDGVAAVVETLLD</sequence>
<evidence type="ECO:0000313" key="2">
    <source>
        <dbReference type="EMBL" id="SFD20812.1"/>
    </source>
</evidence>
<dbReference type="Gene3D" id="3.40.50.1000">
    <property type="entry name" value="HAD superfamily/HAD-like"/>
    <property type="match status" value="1"/>
</dbReference>
<dbReference type="Proteomes" id="UP000199207">
    <property type="component" value="Unassembled WGS sequence"/>
</dbReference>
<dbReference type="Gene3D" id="3.30.1240.10">
    <property type="match status" value="1"/>
</dbReference>
<dbReference type="InterPro" id="IPR036412">
    <property type="entry name" value="HAD-like_sf"/>
</dbReference>
<reference evidence="2 3" key="1">
    <citation type="submission" date="2016-10" db="EMBL/GenBank/DDBJ databases">
        <authorList>
            <person name="de Groot N.N."/>
        </authorList>
    </citation>
    <scope>NUCLEOTIDE SEQUENCE [LARGE SCALE GENOMIC DNA]</scope>
    <source>
        <strain evidence="2 3">CGMCC 4.5739</strain>
    </source>
</reference>
<keyword evidence="3" id="KW-1185">Reference proteome</keyword>
<dbReference type="GO" id="GO:0005829">
    <property type="term" value="C:cytosol"/>
    <property type="evidence" value="ECO:0007669"/>
    <property type="project" value="TreeGrafter"/>
</dbReference>
<dbReference type="STRING" id="910347.SAMN05421773_11176"/>
<evidence type="ECO:0000256" key="1">
    <source>
        <dbReference type="SAM" id="MobiDB-lite"/>
    </source>
</evidence>
<accession>A0A1I1QFN3</accession>
<organism evidence="2 3">
    <name type="scientific">Streptomyces aidingensis</name>
    <dbReference type="NCBI Taxonomy" id="910347"/>
    <lineage>
        <taxon>Bacteria</taxon>
        <taxon>Bacillati</taxon>
        <taxon>Actinomycetota</taxon>
        <taxon>Actinomycetes</taxon>
        <taxon>Kitasatosporales</taxon>
        <taxon>Streptomycetaceae</taxon>
        <taxon>Streptomyces</taxon>
    </lineage>
</organism>
<dbReference type="PANTHER" id="PTHR10000">
    <property type="entry name" value="PHOSPHOSERINE PHOSPHATASE"/>
    <property type="match status" value="1"/>
</dbReference>
<dbReference type="InterPro" id="IPR023214">
    <property type="entry name" value="HAD_sf"/>
</dbReference>
<dbReference type="GO" id="GO:0000287">
    <property type="term" value="F:magnesium ion binding"/>
    <property type="evidence" value="ECO:0007669"/>
    <property type="project" value="TreeGrafter"/>
</dbReference>
<name>A0A1I1QFN3_9ACTN</name>
<dbReference type="GO" id="GO:0016791">
    <property type="term" value="F:phosphatase activity"/>
    <property type="evidence" value="ECO:0007669"/>
    <property type="project" value="TreeGrafter"/>
</dbReference>
<feature type="region of interest" description="Disordered" evidence="1">
    <location>
        <begin position="23"/>
        <end position="51"/>
    </location>
</feature>
<dbReference type="SUPFAM" id="SSF56784">
    <property type="entry name" value="HAD-like"/>
    <property type="match status" value="1"/>
</dbReference>
<dbReference type="PANTHER" id="PTHR10000:SF8">
    <property type="entry name" value="HAD SUPERFAMILY HYDROLASE-LIKE, TYPE 3"/>
    <property type="match status" value="1"/>
</dbReference>
<dbReference type="EMBL" id="FOLM01000011">
    <property type="protein sequence ID" value="SFD20812.1"/>
    <property type="molecule type" value="Genomic_DNA"/>
</dbReference>
<dbReference type="Pfam" id="PF08282">
    <property type="entry name" value="Hydrolase_3"/>
    <property type="match status" value="1"/>
</dbReference>